<dbReference type="GeneID" id="19977641"/>
<dbReference type="InterPro" id="IPR057429">
    <property type="entry name" value="WH_eIF2D"/>
</dbReference>
<keyword evidence="4" id="KW-1185">Reference proteome</keyword>
<dbReference type="SUPFAM" id="SSF55159">
    <property type="entry name" value="eIF1-like"/>
    <property type="match status" value="1"/>
</dbReference>
<feature type="domain" description="SUI1" evidence="2">
    <location>
        <begin position="545"/>
        <end position="619"/>
    </location>
</feature>
<dbReference type="InterPro" id="IPR015947">
    <property type="entry name" value="PUA-like_sf"/>
</dbReference>
<dbReference type="GO" id="GO:0003743">
    <property type="term" value="F:translation initiation factor activity"/>
    <property type="evidence" value="ECO:0007669"/>
    <property type="project" value="InterPro"/>
</dbReference>
<evidence type="ECO:0000259" key="2">
    <source>
        <dbReference type="PROSITE" id="PS50296"/>
    </source>
</evidence>
<evidence type="ECO:0000313" key="4">
    <source>
        <dbReference type="Proteomes" id="UP000030752"/>
    </source>
</evidence>
<sequence length="639" mass="69546">MFKKKPQVKNLSPLRSSDRRKLADQIIADYGVSVPSASETGGDVALGPTLTSIRASLLPESCLSARFTTHSGPNATLVSGTVYVGAHPSQEERILWLQYGKESTMFPTVYTLWQNPGLVPLLHTPDFVIEKLRTGADLMTPGLAGGPPWPEKAIPGAVVSVASVQKDTVPVWVGTCKIDISSLGRVQGMKGAAVQGLHWAGDEIYNWSQTSSGGRAVPDTVEGWHGVASKLVDDLEDLDVDDDEDGAQEDGGVSLKEEPATTNGHARDADQDHDLSEEEFEHEPTTKEVDQAFHEAFLYAIYKAKNSGAPPPRYGLDFPIQPTSLIQNLVQPYLRRQSPHYNIKKTSWKNTKKFIKQLDKEVLVKSKDRNGGETVILDIDFDDQQVKQFVPYRLPKPKPTSSSAITTNTANGDSGFQDLQIVTIYKPSPKITPTLFPSPGTFYTASQIQNHLKAYVASEPDLTKGTSSPAHLRLNPFLANTVLPSHHQPEITRNALNRHLFDTPTLLSPYYILLTSPAALAAYNPADPTAVLASHKPRAYPPPSVLITLEKRTGSKTVTRVSGLEPFGINPTTLGPELQRKAAGSASVGQLVGGKPGTLEITVQGDQRDVVKHEVFKRGVKSEWVKVEDKANKKKGGKS</sequence>
<reference evidence="3 4" key="1">
    <citation type="submission" date="2013-03" db="EMBL/GenBank/DDBJ databases">
        <title>The Genome Sequence of Phialophora europaea CBS 101466.</title>
        <authorList>
            <consortium name="The Broad Institute Genomics Platform"/>
            <person name="Cuomo C."/>
            <person name="de Hoog S."/>
            <person name="Gorbushina A."/>
            <person name="Walker B."/>
            <person name="Young S.K."/>
            <person name="Zeng Q."/>
            <person name="Gargeya S."/>
            <person name="Fitzgerald M."/>
            <person name="Haas B."/>
            <person name="Abouelleil A."/>
            <person name="Allen A.W."/>
            <person name="Alvarado L."/>
            <person name="Arachchi H.M."/>
            <person name="Berlin A.M."/>
            <person name="Chapman S.B."/>
            <person name="Gainer-Dewar J."/>
            <person name="Goldberg J."/>
            <person name="Griggs A."/>
            <person name="Gujja S."/>
            <person name="Hansen M."/>
            <person name="Howarth C."/>
            <person name="Imamovic A."/>
            <person name="Ireland A."/>
            <person name="Larimer J."/>
            <person name="McCowan C."/>
            <person name="Murphy C."/>
            <person name="Pearson M."/>
            <person name="Poon T.W."/>
            <person name="Priest M."/>
            <person name="Roberts A."/>
            <person name="Saif S."/>
            <person name="Shea T."/>
            <person name="Sisk P."/>
            <person name="Sykes S."/>
            <person name="Wortman J."/>
            <person name="Nusbaum C."/>
            <person name="Birren B."/>
        </authorList>
    </citation>
    <scope>NUCLEOTIDE SEQUENCE [LARGE SCALE GENOMIC DNA]</scope>
    <source>
        <strain evidence="3 4">CBS 101466</strain>
    </source>
</reference>
<dbReference type="PROSITE" id="PS50296">
    <property type="entry name" value="SUI1"/>
    <property type="match status" value="1"/>
</dbReference>
<dbReference type="FunFam" id="3.30.780.10:FF:000008">
    <property type="entry name" value="eukaryotic translation initiation factor 2D"/>
    <property type="match status" value="1"/>
</dbReference>
<dbReference type="InterPro" id="IPR048248">
    <property type="entry name" value="PUA_eIF2d-like"/>
</dbReference>
<dbReference type="Proteomes" id="UP000030752">
    <property type="component" value="Unassembled WGS sequence"/>
</dbReference>
<dbReference type="Pfam" id="PF26292">
    <property type="entry name" value="PUA_elF2D"/>
    <property type="match status" value="1"/>
</dbReference>
<dbReference type="FunCoup" id="W2S7H1">
    <property type="interactions" value="483"/>
</dbReference>
<dbReference type="InterPro" id="IPR039759">
    <property type="entry name" value="eIF2D_SUI1"/>
</dbReference>
<dbReference type="GO" id="GO:0001731">
    <property type="term" value="P:formation of translation preinitiation complex"/>
    <property type="evidence" value="ECO:0007669"/>
    <property type="project" value="InterPro"/>
</dbReference>
<dbReference type="SUPFAM" id="SSF88697">
    <property type="entry name" value="PUA domain-like"/>
    <property type="match status" value="1"/>
</dbReference>
<dbReference type="eggNOG" id="KOG2522">
    <property type="taxonomic scope" value="Eukaryota"/>
</dbReference>
<evidence type="ECO:0000256" key="1">
    <source>
        <dbReference type="SAM" id="MobiDB-lite"/>
    </source>
</evidence>
<protein>
    <recommendedName>
        <fullName evidence="2">SUI1 domain-containing protein</fullName>
    </recommendedName>
</protein>
<dbReference type="Gene3D" id="3.30.780.10">
    <property type="entry name" value="SUI1-like domain"/>
    <property type="match status" value="1"/>
</dbReference>
<dbReference type="InParanoid" id="W2S7H1"/>
<name>W2S7H1_CYPE1</name>
<dbReference type="HOGENOM" id="CLU_012487_1_0_1"/>
<dbReference type="PANTHER" id="PTHR12217:SF4">
    <property type="entry name" value="EUKARYOTIC TRANSLATION INITIATION FACTOR 2D"/>
    <property type="match status" value="1"/>
</dbReference>
<dbReference type="Pfam" id="PF25304">
    <property type="entry name" value="WHD_eIF2D"/>
    <property type="match status" value="1"/>
</dbReference>
<dbReference type="CDD" id="cd11608">
    <property type="entry name" value="eIF2D_C"/>
    <property type="match status" value="1"/>
</dbReference>
<dbReference type="Pfam" id="PF01253">
    <property type="entry name" value="SUI1"/>
    <property type="match status" value="1"/>
</dbReference>
<dbReference type="AlphaFoldDB" id="W2S7H1"/>
<dbReference type="InterPro" id="IPR039757">
    <property type="entry name" value="EIF2D"/>
</dbReference>
<dbReference type="VEuPathDB" id="FungiDB:HMPREF1541_10302"/>
<dbReference type="STRING" id="1220924.W2S7H1"/>
<accession>W2S7H1</accession>
<dbReference type="PANTHER" id="PTHR12217">
    <property type="entry name" value="EUKARYOTIC TRANSLATION INITIATION FACTOR 2D"/>
    <property type="match status" value="1"/>
</dbReference>
<dbReference type="Gene3D" id="3.10.400.20">
    <property type="match status" value="1"/>
</dbReference>
<dbReference type="InterPro" id="IPR001950">
    <property type="entry name" value="SUI1"/>
</dbReference>
<organism evidence="3 4">
    <name type="scientific">Cyphellophora europaea (strain CBS 101466)</name>
    <name type="common">Phialophora europaea</name>
    <dbReference type="NCBI Taxonomy" id="1220924"/>
    <lineage>
        <taxon>Eukaryota</taxon>
        <taxon>Fungi</taxon>
        <taxon>Dikarya</taxon>
        <taxon>Ascomycota</taxon>
        <taxon>Pezizomycotina</taxon>
        <taxon>Eurotiomycetes</taxon>
        <taxon>Chaetothyriomycetidae</taxon>
        <taxon>Chaetothyriales</taxon>
        <taxon>Cyphellophoraceae</taxon>
        <taxon>Cyphellophora</taxon>
    </lineage>
</organism>
<feature type="region of interest" description="Disordered" evidence="1">
    <location>
        <begin position="240"/>
        <end position="286"/>
    </location>
</feature>
<gene>
    <name evidence="3" type="ORF">HMPREF1541_10302</name>
</gene>
<dbReference type="InterPro" id="IPR036877">
    <property type="entry name" value="SUI1_dom_sf"/>
</dbReference>
<dbReference type="OrthoDB" id="199771at2759"/>
<dbReference type="EMBL" id="KB822714">
    <property type="protein sequence ID" value="ETN44632.1"/>
    <property type="molecule type" value="Genomic_DNA"/>
</dbReference>
<feature type="compositionally biased region" description="Basic and acidic residues" evidence="1">
    <location>
        <begin position="255"/>
        <end position="274"/>
    </location>
</feature>
<evidence type="ECO:0000313" key="3">
    <source>
        <dbReference type="EMBL" id="ETN44632.1"/>
    </source>
</evidence>
<proteinExistence type="predicted"/>
<dbReference type="RefSeq" id="XP_008713195.1">
    <property type="nucleotide sequence ID" value="XM_008714973.1"/>
</dbReference>